<dbReference type="EMBL" id="CP059736">
    <property type="protein sequence ID" value="WDE02127.1"/>
    <property type="molecule type" value="Genomic_DNA"/>
</dbReference>
<dbReference type="Proteomes" id="UP000032568">
    <property type="component" value="Chromosome pTact"/>
</dbReference>
<dbReference type="Gene3D" id="3.50.50.60">
    <property type="entry name" value="FAD/NAD(P)-binding domain"/>
    <property type="match status" value="1"/>
</dbReference>
<dbReference type="PANTHER" id="PTHR43104:SF4">
    <property type="entry name" value="L-2-HYDROXYGLUTARATE DEHYDROGENASE, MITOCHONDRIAL"/>
    <property type="match status" value="1"/>
</dbReference>
<sequence length="371" mass="40997">MDKVDTIIIGAGAVGLAVAAQLSKYQENVLIIDKNAVFGEETSSRNSEVIHAGIYYPQNSYKAKLCVAGKEALYDYCRQRHIPFNPLGKLIVAQNADEEAYLQQLLDNANANGVSDLRWQSRKELVQHSPELSASAALLSPSTGILDVHAYMQSLLAEAEQHGAFFVARTRMLSAQPNDNGFMVTLDSQGEITRLQCRYLINCAGLHSEQVARSIEGLPGHHIPPLHWCRGHYFSYSGKSPFQQLIYPVPEANTVGLGIHATLDMGGQLKFGPDSQYIDELDYQVDPQLKEKFCRAIKRYFPRLDPDRLQPAYSGIRPKLQGPGESFKDFELQDESTHDLPGLIQLFGIESPGITASLAIASQVREKLALG</sequence>
<dbReference type="GO" id="GO:0047545">
    <property type="term" value="F:(S)-2-hydroxyglutarate dehydrogenase activity"/>
    <property type="evidence" value="ECO:0007669"/>
    <property type="project" value="TreeGrafter"/>
</dbReference>
<dbReference type="PANTHER" id="PTHR43104">
    <property type="entry name" value="L-2-HYDROXYGLUTARATE DEHYDROGENASE, MITOCHONDRIAL"/>
    <property type="match status" value="1"/>
</dbReference>
<dbReference type="AlphaFoldDB" id="A0AAF0C4C0"/>
<evidence type="ECO:0000256" key="5">
    <source>
        <dbReference type="ARBA" id="ARBA00037941"/>
    </source>
</evidence>
<comment type="similarity">
    <text evidence="5">Belongs to the L2HGDH family.</text>
</comment>
<evidence type="ECO:0000259" key="6">
    <source>
        <dbReference type="Pfam" id="PF01266"/>
    </source>
</evidence>
<reference evidence="7 8" key="2">
    <citation type="journal article" date="2022" name="Mar. Drugs">
        <title>Bioassay-Guided Fractionation Leads to the Detection of Cholic Acid Generated by the Rare Thalassomonas sp.</title>
        <authorList>
            <person name="Pheiffer F."/>
            <person name="Schneider Y.K."/>
            <person name="Hansen E.H."/>
            <person name="Andersen J.H."/>
            <person name="Isaksson J."/>
            <person name="Busche T."/>
            <person name="R C."/>
            <person name="Kalinowski J."/>
            <person name="Zyl L.V."/>
            <person name="Trindade M."/>
        </authorList>
    </citation>
    <scope>NUCLEOTIDE SEQUENCE [LARGE SCALE GENOMIC DNA]</scope>
    <source>
        <strain evidence="7 8">A5K-106</strain>
    </source>
</reference>
<dbReference type="InterPro" id="IPR006076">
    <property type="entry name" value="FAD-dep_OxRdtase"/>
</dbReference>
<dbReference type="SUPFAM" id="SSF51905">
    <property type="entry name" value="FAD/NAD(P)-binding domain"/>
    <property type="match status" value="1"/>
</dbReference>
<dbReference type="KEGG" id="tact:SG35_030670"/>
<proteinExistence type="inferred from homology"/>
<organism evidence="7 8">
    <name type="scientific">Thalassomonas actiniarum</name>
    <dbReference type="NCBI Taxonomy" id="485447"/>
    <lineage>
        <taxon>Bacteria</taxon>
        <taxon>Pseudomonadati</taxon>
        <taxon>Pseudomonadota</taxon>
        <taxon>Gammaproteobacteria</taxon>
        <taxon>Alteromonadales</taxon>
        <taxon>Colwelliaceae</taxon>
        <taxon>Thalassomonas</taxon>
    </lineage>
</organism>
<reference evidence="7 8" key="1">
    <citation type="journal article" date="2015" name="Genome Announc.">
        <title>Draft Genome Sequences of Marine Isolates of Thalassomonas viridans and Thalassomonas actiniarum.</title>
        <authorList>
            <person name="Olonade I."/>
            <person name="van Zyl L.J."/>
            <person name="Trindade M."/>
        </authorList>
    </citation>
    <scope>NUCLEOTIDE SEQUENCE [LARGE SCALE GENOMIC DNA]</scope>
    <source>
        <strain evidence="7 8">A5K-106</strain>
    </source>
</reference>
<name>A0AAF0C4C0_9GAMM</name>
<keyword evidence="2" id="KW-0285">Flavoprotein</keyword>
<evidence type="ECO:0000313" key="7">
    <source>
        <dbReference type="EMBL" id="WDE02127.1"/>
    </source>
</evidence>
<keyword evidence="4" id="KW-0560">Oxidoreductase</keyword>
<dbReference type="InterPro" id="IPR036188">
    <property type="entry name" value="FAD/NAD-bd_sf"/>
</dbReference>
<evidence type="ECO:0000256" key="1">
    <source>
        <dbReference type="ARBA" id="ARBA00001974"/>
    </source>
</evidence>
<evidence type="ECO:0000313" key="8">
    <source>
        <dbReference type="Proteomes" id="UP000032568"/>
    </source>
</evidence>
<evidence type="ECO:0000256" key="3">
    <source>
        <dbReference type="ARBA" id="ARBA00022827"/>
    </source>
</evidence>
<keyword evidence="3" id="KW-0274">FAD</keyword>
<keyword evidence="8" id="KW-1185">Reference proteome</keyword>
<dbReference type="RefSeq" id="WP_044830987.1">
    <property type="nucleotide sequence ID" value="NZ_CP059736.1"/>
</dbReference>
<dbReference type="Gene3D" id="3.30.9.10">
    <property type="entry name" value="D-Amino Acid Oxidase, subunit A, domain 2"/>
    <property type="match status" value="1"/>
</dbReference>
<dbReference type="Pfam" id="PF01266">
    <property type="entry name" value="DAO"/>
    <property type="match status" value="1"/>
</dbReference>
<comment type="cofactor">
    <cofactor evidence="1">
        <name>FAD</name>
        <dbReference type="ChEBI" id="CHEBI:57692"/>
    </cofactor>
</comment>
<evidence type="ECO:0000256" key="4">
    <source>
        <dbReference type="ARBA" id="ARBA00023002"/>
    </source>
</evidence>
<gene>
    <name evidence="7" type="ORF">SG35_030670</name>
</gene>
<evidence type="ECO:0000256" key="2">
    <source>
        <dbReference type="ARBA" id="ARBA00022630"/>
    </source>
</evidence>
<accession>A0AAF0C4C0</accession>
<feature type="domain" description="FAD dependent oxidoreductase" evidence="6">
    <location>
        <begin position="5"/>
        <end position="363"/>
    </location>
</feature>
<protein>
    <submittedName>
        <fullName evidence="7">NAD(P)/FAD-dependent oxidoreductase</fullName>
    </submittedName>
</protein>